<evidence type="ECO:0000313" key="2">
    <source>
        <dbReference type="Proteomes" id="UP000426246"/>
    </source>
</evidence>
<dbReference type="SUPFAM" id="SSF56219">
    <property type="entry name" value="DNase I-like"/>
    <property type="match status" value="1"/>
</dbReference>
<dbReference type="Gene3D" id="3.60.10.10">
    <property type="entry name" value="Endonuclease/exonuclease/phosphatase"/>
    <property type="match status" value="1"/>
</dbReference>
<keyword evidence="2" id="KW-1185">Reference proteome</keyword>
<keyword evidence="1" id="KW-0269">Exonuclease</keyword>
<dbReference type="InterPro" id="IPR036691">
    <property type="entry name" value="Endo/exonu/phosph_ase_sf"/>
</dbReference>
<dbReference type="KEGG" id="ppsc:EHS13_04230"/>
<protein>
    <submittedName>
        <fullName evidence="1">Endonuclease/exonuclease/phosphatase family protein</fullName>
    </submittedName>
</protein>
<dbReference type="GO" id="GO:0004519">
    <property type="term" value="F:endonuclease activity"/>
    <property type="evidence" value="ECO:0007669"/>
    <property type="project" value="UniProtKB-KW"/>
</dbReference>
<dbReference type="OrthoDB" id="583592at2"/>
<sequence length="234" mass="27420">MRIISWNCSQAFRKKWVRIAEMLPDIAVIQECESMEKLKKCYDPTFTNALWFGDNPNKGIGIFSNHLYKLSIHPSYENRFHWVVPVLVSGVETFTIFIVWTKDHSDKKQSYIGQLYLALRQYESIFQNETCIVIGDWNSNAIWDRLPHVGNHTTVVNLLNDHGLISVYHTHFNELHGSETIPTYYLHYNQNKGYHIDYAFIPSKWLDKLVDVSVGNYDLWRPVSDHVPLSLFLK</sequence>
<keyword evidence="1" id="KW-0540">Nuclease</keyword>
<evidence type="ECO:0000313" key="1">
    <source>
        <dbReference type="EMBL" id="QGQ94169.1"/>
    </source>
</evidence>
<organism evidence="1 2">
    <name type="scientific">Paenibacillus psychroresistens</name>
    <dbReference type="NCBI Taxonomy" id="1778678"/>
    <lineage>
        <taxon>Bacteria</taxon>
        <taxon>Bacillati</taxon>
        <taxon>Bacillota</taxon>
        <taxon>Bacilli</taxon>
        <taxon>Bacillales</taxon>
        <taxon>Paenibacillaceae</taxon>
        <taxon>Paenibacillus</taxon>
    </lineage>
</organism>
<reference evidence="2" key="1">
    <citation type="submission" date="2018-11" db="EMBL/GenBank/DDBJ databases">
        <title>Complete genome sequence of Paenibacillus sp. ML311-T8.</title>
        <authorList>
            <person name="Nam Y.-D."/>
            <person name="Kang J."/>
            <person name="Chung W.-H."/>
            <person name="Park Y.S."/>
        </authorList>
    </citation>
    <scope>NUCLEOTIDE SEQUENCE [LARGE SCALE GENOMIC DNA]</scope>
    <source>
        <strain evidence="2">ML311-T8</strain>
    </source>
</reference>
<keyword evidence="1" id="KW-0255">Endonuclease</keyword>
<proteinExistence type="predicted"/>
<gene>
    <name evidence="1" type="ORF">EHS13_04230</name>
</gene>
<dbReference type="EMBL" id="CP034235">
    <property type="protein sequence ID" value="QGQ94169.1"/>
    <property type="molecule type" value="Genomic_DNA"/>
</dbReference>
<dbReference type="RefSeq" id="WP_155699168.1">
    <property type="nucleotide sequence ID" value="NZ_CP034235.1"/>
</dbReference>
<dbReference type="Proteomes" id="UP000426246">
    <property type="component" value="Chromosome"/>
</dbReference>
<keyword evidence="1" id="KW-0378">Hydrolase</keyword>
<name>A0A6B8RD78_9BACL</name>
<dbReference type="AlphaFoldDB" id="A0A6B8RD78"/>
<accession>A0A6B8RD78</accession>
<dbReference type="GO" id="GO:0004527">
    <property type="term" value="F:exonuclease activity"/>
    <property type="evidence" value="ECO:0007669"/>
    <property type="project" value="UniProtKB-KW"/>
</dbReference>